<dbReference type="Proteomes" id="UP001055879">
    <property type="component" value="Linkage Group LG11"/>
</dbReference>
<evidence type="ECO:0000313" key="1">
    <source>
        <dbReference type="EMBL" id="KAI3693316.1"/>
    </source>
</evidence>
<accession>A0ACB8Z758</accession>
<proteinExistence type="predicted"/>
<sequence length="81" mass="9727">MNGIFMIPSFPTHHTFAQKKWKLESIGYTLKSQHSVLEAIHEESNQNFRSKSPPKCWIMIKSPFGYEFFQRINRQFQLNFF</sequence>
<keyword evidence="2" id="KW-1185">Reference proteome</keyword>
<evidence type="ECO:0000313" key="2">
    <source>
        <dbReference type="Proteomes" id="UP001055879"/>
    </source>
</evidence>
<gene>
    <name evidence="1" type="ORF">L6452_33151</name>
</gene>
<organism evidence="1 2">
    <name type="scientific">Arctium lappa</name>
    <name type="common">Greater burdock</name>
    <name type="synonym">Lappa major</name>
    <dbReference type="NCBI Taxonomy" id="4217"/>
    <lineage>
        <taxon>Eukaryota</taxon>
        <taxon>Viridiplantae</taxon>
        <taxon>Streptophyta</taxon>
        <taxon>Embryophyta</taxon>
        <taxon>Tracheophyta</taxon>
        <taxon>Spermatophyta</taxon>
        <taxon>Magnoliopsida</taxon>
        <taxon>eudicotyledons</taxon>
        <taxon>Gunneridae</taxon>
        <taxon>Pentapetalae</taxon>
        <taxon>asterids</taxon>
        <taxon>campanulids</taxon>
        <taxon>Asterales</taxon>
        <taxon>Asteraceae</taxon>
        <taxon>Carduoideae</taxon>
        <taxon>Cardueae</taxon>
        <taxon>Arctiinae</taxon>
        <taxon>Arctium</taxon>
    </lineage>
</organism>
<comment type="caution">
    <text evidence="1">The sequence shown here is derived from an EMBL/GenBank/DDBJ whole genome shotgun (WGS) entry which is preliminary data.</text>
</comment>
<reference evidence="2" key="1">
    <citation type="journal article" date="2022" name="Mol. Ecol. Resour.">
        <title>The genomes of chicory, endive, great burdock and yacon provide insights into Asteraceae palaeo-polyploidization history and plant inulin production.</title>
        <authorList>
            <person name="Fan W."/>
            <person name="Wang S."/>
            <person name="Wang H."/>
            <person name="Wang A."/>
            <person name="Jiang F."/>
            <person name="Liu H."/>
            <person name="Zhao H."/>
            <person name="Xu D."/>
            <person name="Zhang Y."/>
        </authorList>
    </citation>
    <scope>NUCLEOTIDE SEQUENCE [LARGE SCALE GENOMIC DNA]</scope>
    <source>
        <strain evidence="2">cv. Niubang</strain>
    </source>
</reference>
<protein>
    <submittedName>
        <fullName evidence="1">Uncharacterized protein</fullName>
    </submittedName>
</protein>
<name>A0ACB8Z758_ARCLA</name>
<dbReference type="EMBL" id="CM042057">
    <property type="protein sequence ID" value="KAI3693316.1"/>
    <property type="molecule type" value="Genomic_DNA"/>
</dbReference>
<reference evidence="1 2" key="2">
    <citation type="journal article" date="2022" name="Mol. Ecol. Resour.">
        <title>The genomes of chicory, endive, great burdock and yacon provide insights into Asteraceae paleo-polyploidization history and plant inulin production.</title>
        <authorList>
            <person name="Fan W."/>
            <person name="Wang S."/>
            <person name="Wang H."/>
            <person name="Wang A."/>
            <person name="Jiang F."/>
            <person name="Liu H."/>
            <person name="Zhao H."/>
            <person name="Xu D."/>
            <person name="Zhang Y."/>
        </authorList>
    </citation>
    <scope>NUCLEOTIDE SEQUENCE [LARGE SCALE GENOMIC DNA]</scope>
    <source>
        <strain evidence="2">cv. Niubang</strain>
    </source>
</reference>